<evidence type="ECO:0008006" key="4">
    <source>
        <dbReference type="Google" id="ProtNLM"/>
    </source>
</evidence>
<dbReference type="Proteomes" id="UP000193623">
    <property type="component" value="Unassembled WGS sequence"/>
</dbReference>
<proteinExistence type="predicted"/>
<dbReference type="RefSeq" id="WP_085865062.1">
    <property type="nucleotide sequence ID" value="NZ_FWFT01000004.1"/>
</dbReference>
<protein>
    <recommendedName>
        <fullName evidence="4">Lipid A deacylase LpxR family protein</fullName>
    </recommendedName>
</protein>
<keyword evidence="1" id="KW-0732">Signal</keyword>
<feature type="signal peptide" evidence="1">
    <location>
        <begin position="1"/>
        <end position="19"/>
    </location>
</feature>
<name>A0A1Y5SYP2_9RHOB</name>
<dbReference type="AlphaFoldDB" id="A0A1Y5SYP2"/>
<evidence type="ECO:0000313" key="3">
    <source>
        <dbReference type="Proteomes" id="UP000193623"/>
    </source>
</evidence>
<dbReference type="Gene3D" id="2.40.128.140">
    <property type="entry name" value="Outer membrane protein"/>
    <property type="match status" value="1"/>
</dbReference>
<reference evidence="2 3" key="1">
    <citation type="submission" date="2017-03" db="EMBL/GenBank/DDBJ databases">
        <authorList>
            <person name="Afonso C.L."/>
            <person name="Miller P.J."/>
            <person name="Scott M.A."/>
            <person name="Spackman E."/>
            <person name="Goraichik I."/>
            <person name="Dimitrov K.M."/>
            <person name="Suarez D.L."/>
            <person name="Swayne D.E."/>
        </authorList>
    </citation>
    <scope>NUCLEOTIDE SEQUENCE [LARGE SCALE GENOMIC DNA]</scope>
    <source>
        <strain evidence="2 3">CECT 8397</strain>
    </source>
</reference>
<gene>
    <name evidence="2" type="ORF">PSJ8397_02674</name>
</gene>
<sequence length="303" mass="32451">MRKLFILLAAVILASPAAAFEREQIGFGRLFTNDYFGDNEDRWRTGSYAFSLVQGPPWSGTAPTEFGALLEYRLRSEIIAPAALNGAGSDDRAYVGALSAGLHSHISKGNWDLSAGIDLVVTGPQTGLADAQDWFHNLVGAPAVGAIVYDNQVSNAVYPTLLAEAAYTMPLAANATLRPFAELQYGVEDLIRVGFDVLIGGVLEGDLMIRDSPSGQLYAGVDSGQYGTGFVFGADYAHVGDSAYFPASFGTDATDERWRVRAGFHSRSAAGTSLFYGLTYLSKEFVGQDEGQLVGSLKLNFNF</sequence>
<dbReference type="InterPro" id="IPR018707">
    <property type="entry name" value="LpxR"/>
</dbReference>
<dbReference type="InterPro" id="IPR037107">
    <property type="entry name" value="Put_OMP_sf"/>
</dbReference>
<evidence type="ECO:0000313" key="2">
    <source>
        <dbReference type="EMBL" id="SLN51133.1"/>
    </source>
</evidence>
<evidence type="ECO:0000256" key="1">
    <source>
        <dbReference type="SAM" id="SignalP"/>
    </source>
</evidence>
<organism evidence="2 3">
    <name type="scientific">Pseudooctadecabacter jejudonensis</name>
    <dbReference type="NCBI Taxonomy" id="1391910"/>
    <lineage>
        <taxon>Bacteria</taxon>
        <taxon>Pseudomonadati</taxon>
        <taxon>Pseudomonadota</taxon>
        <taxon>Alphaproteobacteria</taxon>
        <taxon>Rhodobacterales</taxon>
        <taxon>Paracoccaceae</taxon>
        <taxon>Pseudooctadecabacter</taxon>
    </lineage>
</organism>
<dbReference type="EMBL" id="FWFT01000004">
    <property type="protein sequence ID" value="SLN51133.1"/>
    <property type="molecule type" value="Genomic_DNA"/>
</dbReference>
<keyword evidence="3" id="KW-1185">Reference proteome</keyword>
<dbReference type="Pfam" id="PF09982">
    <property type="entry name" value="LpxR"/>
    <property type="match status" value="1"/>
</dbReference>
<feature type="chain" id="PRO_5012057115" description="Lipid A deacylase LpxR family protein" evidence="1">
    <location>
        <begin position="20"/>
        <end position="303"/>
    </location>
</feature>
<accession>A0A1Y5SYP2</accession>
<dbReference type="OrthoDB" id="7721289at2"/>